<feature type="compositionally biased region" description="Polar residues" evidence="1">
    <location>
        <begin position="45"/>
        <end position="54"/>
    </location>
</feature>
<evidence type="ECO:0000313" key="2">
    <source>
        <dbReference type="EMBL" id="MPC65233.1"/>
    </source>
</evidence>
<organism evidence="2 3">
    <name type="scientific">Portunus trituberculatus</name>
    <name type="common">Swimming crab</name>
    <name type="synonym">Neptunus trituberculatus</name>
    <dbReference type="NCBI Taxonomy" id="210409"/>
    <lineage>
        <taxon>Eukaryota</taxon>
        <taxon>Metazoa</taxon>
        <taxon>Ecdysozoa</taxon>
        <taxon>Arthropoda</taxon>
        <taxon>Crustacea</taxon>
        <taxon>Multicrustacea</taxon>
        <taxon>Malacostraca</taxon>
        <taxon>Eumalacostraca</taxon>
        <taxon>Eucarida</taxon>
        <taxon>Decapoda</taxon>
        <taxon>Pleocyemata</taxon>
        <taxon>Brachyura</taxon>
        <taxon>Eubrachyura</taxon>
        <taxon>Portunoidea</taxon>
        <taxon>Portunidae</taxon>
        <taxon>Portuninae</taxon>
        <taxon>Portunus</taxon>
    </lineage>
</organism>
<reference evidence="2 3" key="1">
    <citation type="submission" date="2019-05" db="EMBL/GenBank/DDBJ databases">
        <title>Another draft genome of Portunus trituberculatus and its Hox gene families provides insights of decapod evolution.</title>
        <authorList>
            <person name="Jeong J.-H."/>
            <person name="Song I."/>
            <person name="Kim S."/>
            <person name="Choi T."/>
            <person name="Kim D."/>
            <person name="Ryu S."/>
            <person name="Kim W."/>
        </authorList>
    </citation>
    <scope>NUCLEOTIDE SEQUENCE [LARGE SCALE GENOMIC DNA]</scope>
    <source>
        <tissue evidence="2">Muscle</tissue>
    </source>
</reference>
<dbReference type="EMBL" id="VSRR010023096">
    <property type="protein sequence ID" value="MPC65233.1"/>
    <property type="molecule type" value="Genomic_DNA"/>
</dbReference>
<protein>
    <submittedName>
        <fullName evidence="2">Uncharacterized protein</fullName>
    </submittedName>
</protein>
<sequence>MRFAASHRSPLLRRPQILKTIESAREQTWVRASASEREPDPPHLTSRSTNTPHQHPSRFPTPYNYPDHHLHMPHCSPTSARHRYPRLADPTQLLPFKVPPLYLVFRGRHPATLKLRSTIIRNFHCEVVARGAGEGDRERGRD</sequence>
<dbReference type="Proteomes" id="UP000324222">
    <property type="component" value="Unassembled WGS sequence"/>
</dbReference>
<name>A0A5B7H558_PORTR</name>
<comment type="caution">
    <text evidence="2">The sequence shown here is derived from an EMBL/GenBank/DDBJ whole genome shotgun (WGS) entry which is preliminary data.</text>
</comment>
<feature type="region of interest" description="Disordered" evidence="1">
    <location>
        <begin position="28"/>
        <end position="65"/>
    </location>
</feature>
<gene>
    <name evidence="2" type="ORF">E2C01_059366</name>
</gene>
<dbReference type="AlphaFoldDB" id="A0A5B7H558"/>
<keyword evidence="3" id="KW-1185">Reference proteome</keyword>
<accession>A0A5B7H558</accession>
<evidence type="ECO:0000256" key="1">
    <source>
        <dbReference type="SAM" id="MobiDB-lite"/>
    </source>
</evidence>
<proteinExistence type="predicted"/>
<evidence type="ECO:0000313" key="3">
    <source>
        <dbReference type="Proteomes" id="UP000324222"/>
    </source>
</evidence>